<reference evidence="4 5" key="1">
    <citation type="submission" date="2019-03" db="EMBL/GenBank/DDBJ databases">
        <title>Draft genome sequences of novel Actinobacteria.</title>
        <authorList>
            <person name="Sahin N."/>
            <person name="Ay H."/>
            <person name="Saygin H."/>
        </authorList>
    </citation>
    <scope>NUCLEOTIDE SEQUENCE [LARGE SCALE GENOMIC DNA]</scope>
    <source>
        <strain evidence="4 5">JCM 13523</strain>
    </source>
</reference>
<organism evidence="4 5">
    <name type="scientific">Kribbella antibiotica</name>
    <dbReference type="NCBI Taxonomy" id="190195"/>
    <lineage>
        <taxon>Bacteria</taxon>
        <taxon>Bacillati</taxon>
        <taxon>Actinomycetota</taxon>
        <taxon>Actinomycetes</taxon>
        <taxon>Propionibacteriales</taxon>
        <taxon>Kribbellaceae</taxon>
        <taxon>Kribbella</taxon>
    </lineage>
</organism>
<comment type="caution">
    <text evidence="4">The sequence shown here is derived from an EMBL/GenBank/DDBJ whole genome shotgun (WGS) entry which is preliminary data.</text>
</comment>
<keyword evidence="2" id="KW-0012">Acyltransferase</keyword>
<dbReference type="PANTHER" id="PTHR43877">
    <property type="entry name" value="AMINOALKYLPHOSPHONATE N-ACETYLTRANSFERASE-RELATED-RELATED"/>
    <property type="match status" value="1"/>
</dbReference>
<dbReference type="RefSeq" id="WP_132170357.1">
    <property type="nucleotide sequence ID" value="NZ_SMKX01000065.1"/>
</dbReference>
<dbReference type="EMBL" id="SMKX01000065">
    <property type="protein sequence ID" value="TDD57812.1"/>
    <property type="molecule type" value="Genomic_DNA"/>
</dbReference>
<evidence type="ECO:0000259" key="3">
    <source>
        <dbReference type="PROSITE" id="PS51186"/>
    </source>
</evidence>
<dbReference type="AlphaFoldDB" id="A0A4R4ZLV0"/>
<accession>A0A4R4ZLV0</accession>
<dbReference type="PROSITE" id="PS51186">
    <property type="entry name" value="GNAT"/>
    <property type="match status" value="1"/>
</dbReference>
<protein>
    <submittedName>
        <fullName evidence="4">GNAT family N-acetyltransferase</fullName>
    </submittedName>
</protein>
<dbReference type="Pfam" id="PF00583">
    <property type="entry name" value="Acetyltransf_1"/>
    <property type="match status" value="1"/>
</dbReference>
<sequence length="146" mass="15615">MFREAGAADFAGVMRLYEHLHPQDPVVAEEVAAVAYDQILRMPGMHLFVIEDAGMLIATTYLNVIPNLARGAAPYGVVENVVVDSGRRGTGVGKAIMAGTLQAAWDAGCYKVMLATGSKRESTLAYYRACGFQQGVKTGFIAYPPA</sequence>
<dbReference type="SUPFAM" id="SSF55729">
    <property type="entry name" value="Acyl-CoA N-acyltransferases (Nat)"/>
    <property type="match status" value="1"/>
</dbReference>
<dbReference type="CDD" id="cd04301">
    <property type="entry name" value="NAT_SF"/>
    <property type="match status" value="1"/>
</dbReference>
<feature type="domain" description="N-acetyltransferase" evidence="3">
    <location>
        <begin position="1"/>
        <end position="146"/>
    </location>
</feature>
<evidence type="ECO:0000256" key="2">
    <source>
        <dbReference type="ARBA" id="ARBA00023315"/>
    </source>
</evidence>
<name>A0A4R4ZLV0_9ACTN</name>
<keyword evidence="5" id="KW-1185">Reference proteome</keyword>
<dbReference type="OrthoDB" id="9805924at2"/>
<evidence type="ECO:0000313" key="5">
    <source>
        <dbReference type="Proteomes" id="UP000295124"/>
    </source>
</evidence>
<dbReference type="InterPro" id="IPR000182">
    <property type="entry name" value="GNAT_dom"/>
</dbReference>
<dbReference type="InterPro" id="IPR050832">
    <property type="entry name" value="Bact_Acetyltransf"/>
</dbReference>
<dbReference type="Proteomes" id="UP000295124">
    <property type="component" value="Unassembled WGS sequence"/>
</dbReference>
<keyword evidence="1 4" id="KW-0808">Transferase</keyword>
<gene>
    <name evidence="4" type="ORF">E1263_22085</name>
</gene>
<proteinExistence type="predicted"/>
<dbReference type="GO" id="GO:0016747">
    <property type="term" value="F:acyltransferase activity, transferring groups other than amino-acyl groups"/>
    <property type="evidence" value="ECO:0007669"/>
    <property type="project" value="InterPro"/>
</dbReference>
<dbReference type="InterPro" id="IPR016181">
    <property type="entry name" value="Acyl_CoA_acyltransferase"/>
</dbReference>
<evidence type="ECO:0000256" key="1">
    <source>
        <dbReference type="ARBA" id="ARBA00022679"/>
    </source>
</evidence>
<evidence type="ECO:0000313" key="4">
    <source>
        <dbReference type="EMBL" id="TDD57812.1"/>
    </source>
</evidence>
<dbReference type="Gene3D" id="3.40.630.30">
    <property type="match status" value="1"/>
</dbReference>